<proteinExistence type="predicted"/>
<name>A0A7S2K0R1_9STRA</name>
<accession>A0A7S2K0R1</accession>
<gene>
    <name evidence="1" type="ORF">LDAN0321_LOCUS3803</name>
</gene>
<organism evidence="1">
    <name type="scientific">Leptocylindrus danicus</name>
    <dbReference type="NCBI Taxonomy" id="163516"/>
    <lineage>
        <taxon>Eukaryota</taxon>
        <taxon>Sar</taxon>
        <taxon>Stramenopiles</taxon>
        <taxon>Ochrophyta</taxon>
        <taxon>Bacillariophyta</taxon>
        <taxon>Coscinodiscophyceae</taxon>
        <taxon>Chaetocerotophycidae</taxon>
        <taxon>Leptocylindrales</taxon>
        <taxon>Leptocylindraceae</taxon>
        <taxon>Leptocylindrus</taxon>
    </lineage>
</organism>
<evidence type="ECO:0000313" key="1">
    <source>
        <dbReference type="EMBL" id="CAD9563037.1"/>
    </source>
</evidence>
<dbReference type="EMBL" id="HBGY01006185">
    <property type="protein sequence ID" value="CAD9563037.1"/>
    <property type="molecule type" value="Transcribed_RNA"/>
</dbReference>
<protein>
    <submittedName>
        <fullName evidence="1">Uncharacterized protein</fullName>
    </submittedName>
</protein>
<dbReference type="AlphaFoldDB" id="A0A7S2K0R1"/>
<reference evidence="1" key="1">
    <citation type="submission" date="2021-01" db="EMBL/GenBank/DDBJ databases">
        <authorList>
            <person name="Corre E."/>
            <person name="Pelletier E."/>
            <person name="Niang G."/>
            <person name="Scheremetjew M."/>
            <person name="Finn R."/>
            <person name="Kale V."/>
            <person name="Holt S."/>
            <person name="Cochrane G."/>
            <person name="Meng A."/>
            <person name="Brown T."/>
            <person name="Cohen L."/>
        </authorList>
    </citation>
    <scope>NUCLEOTIDE SEQUENCE</scope>
    <source>
        <strain evidence="1">B650</strain>
    </source>
</reference>
<sequence>MYASYGLHYCKYDGLNVLPPPNIMEARKYILHAASIAPTPETLLRSLLRLFPDQASERNEADNRLPYQLAIDCGKSQNCVRLILQAFPQAISVGELHPQTLANILSQFTEDDDGGIDVVYKIVQANPDFCNAAAREENIV</sequence>